<protein>
    <recommendedName>
        <fullName evidence="2">NFACT RNA-binding domain-containing protein</fullName>
    </recommendedName>
</protein>
<dbReference type="GeneID" id="25405546"/>
<dbReference type="PANTHER" id="PTHR15239:SF6">
    <property type="entry name" value="RIBOSOME QUALITY CONTROL COMPLEX SUBUNIT NEMF"/>
    <property type="match status" value="1"/>
</dbReference>
<dbReference type="Pfam" id="PF05833">
    <property type="entry name" value="NFACT_N"/>
    <property type="match status" value="1"/>
</dbReference>
<dbReference type="GO" id="GO:0000049">
    <property type="term" value="F:tRNA binding"/>
    <property type="evidence" value="ECO:0007669"/>
    <property type="project" value="TreeGrafter"/>
</dbReference>
<dbReference type="InterPro" id="IPR008532">
    <property type="entry name" value="NFACT_RNA-bd"/>
</dbReference>
<reference evidence="4" key="1">
    <citation type="book" date="2010" name="EXTREMOPHILES" publisher="0:0-0">
        <title>Complete genome sequences of ten hyperthermophilic archaea reveal their metabolic capabilities and possible ecological roles.</title>
        <editorList>
            <person name="?"/>
        </editorList>
        <authorList>
            <person name="Ravin N.V."/>
            <person name="Mardanov A.V."/>
            <person name="Bonch-Osmolovskaya E.A."/>
            <person name="Skryabin K.G."/>
        </authorList>
    </citation>
    <scope>NUCLEOTIDE SEQUENCE [LARGE SCALE GENOMIC DNA]</scope>
    <source>
        <strain evidence="4">1505</strain>
    </source>
</reference>
<dbReference type="RefSeq" id="WP_052886402.1">
    <property type="nucleotide sequence ID" value="NZ_CP007493.1"/>
</dbReference>
<evidence type="ECO:0000313" key="3">
    <source>
        <dbReference type="EMBL" id="AJB41160.1"/>
    </source>
</evidence>
<sequence length="611" mass="69500">MSVFSAVNDKSMSILDLAKIWPLIREFEGTRLQKVSERGNVFYFRFREGGIVFSPRRGLVPAESDSVFPVEFGKTRWSSRIEGKRLESVAQIAGDRVVCLDFEKEKVVLEWVREGNLVLLDGESKIVYALEPKEMRDRTLKPGETYRPPPRLGDIFSEDIEKLYESFRSMPKRGAIVAFSLVTSLPPDLVAEAMYREGISLDAKAGSLLFSHFRSVATKGIEIFLESLKDPSRGYHAGGWVYSFKPTHVTTDFVEVEFQKAFPEELLRRIIADITPREQTVSSVLEKTLEDYLRKVKLLEENISQIEQIIYDYRALVEDKKPWSLIESTLREKYPSIKKVDPSSPLIVVELEGIEIEIDPSKNAYANIELHYDKIKSIRKRLSEAKTKEEQAKPKQVKQKIAASGPWYTQFRYFWTTNGFLVVAGKSAGQNQLLVRRYLEDKDIFLHADIHGAAAVVVKTGGKDVPEKDILEAAQFAACYSSAWRGGLYTIDVYWVPASQVSLKAPSGEYLAKGSFMIYGKKNYVRGVKLELLIGVSEKGELLALPAERNPSDGCFLKITPGPYRKDLATRKIIEFLKRECNFKAREEDVVKLLPDGGFHIERWRPWIPST</sequence>
<dbReference type="EMBL" id="CP007493">
    <property type="protein sequence ID" value="AJB41160.1"/>
    <property type="molecule type" value="Genomic_DNA"/>
</dbReference>
<dbReference type="Proteomes" id="UP000266720">
    <property type="component" value="Chromosome"/>
</dbReference>
<dbReference type="STRING" id="697581.TCARB_0082"/>
<feature type="coiled-coil region" evidence="1">
    <location>
        <begin position="282"/>
        <end position="309"/>
    </location>
</feature>
<evidence type="ECO:0000256" key="1">
    <source>
        <dbReference type="SAM" id="Coils"/>
    </source>
</evidence>
<evidence type="ECO:0000259" key="2">
    <source>
        <dbReference type="Pfam" id="PF05670"/>
    </source>
</evidence>
<dbReference type="PANTHER" id="PTHR15239">
    <property type="entry name" value="NUCLEAR EXPORT MEDIATOR FACTOR NEMF"/>
    <property type="match status" value="1"/>
</dbReference>
<dbReference type="GO" id="GO:1990112">
    <property type="term" value="C:RQC complex"/>
    <property type="evidence" value="ECO:0007669"/>
    <property type="project" value="TreeGrafter"/>
</dbReference>
<dbReference type="AlphaFoldDB" id="A0A3G1A487"/>
<dbReference type="GO" id="GO:0072344">
    <property type="term" value="P:rescue of stalled ribosome"/>
    <property type="evidence" value="ECO:0007669"/>
    <property type="project" value="TreeGrafter"/>
</dbReference>
<dbReference type="NCBIfam" id="NF041120">
    <property type="entry name" value="RqcH_arch"/>
    <property type="match status" value="1"/>
</dbReference>
<evidence type="ECO:0000313" key="4">
    <source>
        <dbReference type="Proteomes" id="UP000266720"/>
    </source>
</evidence>
<gene>
    <name evidence="3" type="ORF">TCARB_0082</name>
</gene>
<keyword evidence="1" id="KW-0175">Coiled coil</keyword>
<organism evidence="3 4">
    <name type="scientific">Thermofilum adornatum 1505</name>
    <dbReference type="NCBI Taxonomy" id="697581"/>
    <lineage>
        <taxon>Archaea</taxon>
        <taxon>Thermoproteota</taxon>
        <taxon>Thermoprotei</taxon>
        <taxon>Thermofilales</taxon>
        <taxon>Thermofilaceae</taxon>
        <taxon>Thermofilum</taxon>
    </lineage>
</organism>
<dbReference type="Pfam" id="PF05670">
    <property type="entry name" value="NFACT-R_1"/>
    <property type="match status" value="1"/>
</dbReference>
<dbReference type="GO" id="GO:0043023">
    <property type="term" value="F:ribosomal large subunit binding"/>
    <property type="evidence" value="ECO:0007669"/>
    <property type="project" value="TreeGrafter"/>
</dbReference>
<dbReference type="KEGG" id="tcb:TCARB_0082"/>
<dbReference type="Gene3D" id="2.30.310.10">
    <property type="entry name" value="ibrinogen binding protein from staphylococcus aureus domain"/>
    <property type="match status" value="1"/>
</dbReference>
<name>A0A3G1A487_9CREN</name>
<dbReference type="InterPro" id="IPR051608">
    <property type="entry name" value="RQC_Subunit_NEMF"/>
</dbReference>
<feature type="domain" description="NFACT RNA-binding" evidence="2">
    <location>
        <begin position="411"/>
        <end position="520"/>
    </location>
</feature>
<proteinExistence type="predicted"/>
<accession>A0A3G1A487</accession>